<dbReference type="AlphaFoldDB" id="A0A0L9TJA4"/>
<name>A0A0L9TJA4_PHAAN</name>
<evidence type="ECO:0000313" key="1">
    <source>
        <dbReference type="EMBL" id="KOM30224.1"/>
    </source>
</evidence>
<protein>
    <submittedName>
        <fullName evidence="1">Uncharacterized protein</fullName>
    </submittedName>
</protein>
<gene>
    <name evidence="1" type="ORF">LR48_Vigan1078s000300</name>
</gene>
<dbReference type="Proteomes" id="UP000053144">
    <property type="component" value="Unassembled WGS sequence"/>
</dbReference>
<accession>A0A0L9TJA4</accession>
<organism evidence="1 2">
    <name type="scientific">Phaseolus angularis</name>
    <name type="common">Azuki bean</name>
    <name type="synonym">Vigna angularis</name>
    <dbReference type="NCBI Taxonomy" id="3914"/>
    <lineage>
        <taxon>Eukaryota</taxon>
        <taxon>Viridiplantae</taxon>
        <taxon>Streptophyta</taxon>
        <taxon>Embryophyta</taxon>
        <taxon>Tracheophyta</taxon>
        <taxon>Spermatophyta</taxon>
        <taxon>Magnoliopsida</taxon>
        <taxon>eudicotyledons</taxon>
        <taxon>Gunneridae</taxon>
        <taxon>Pentapetalae</taxon>
        <taxon>rosids</taxon>
        <taxon>fabids</taxon>
        <taxon>Fabales</taxon>
        <taxon>Fabaceae</taxon>
        <taxon>Papilionoideae</taxon>
        <taxon>50 kb inversion clade</taxon>
        <taxon>NPAAA clade</taxon>
        <taxon>indigoferoid/millettioid clade</taxon>
        <taxon>Phaseoleae</taxon>
        <taxon>Vigna</taxon>
    </lineage>
</organism>
<dbReference type="EMBL" id="KQ258623">
    <property type="protein sequence ID" value="KOM30224.1"/>
    <property type="molecule type" value="Genomic_DNA"/>
</dbReference>
<dbReference type="Gramene" id="KOM30224">
    <property type="protein sequence ID" value="KOM30224"/>
    <property type="gene ID" value="LR48_Vigan1078s000300"/>
</dbReference>
<evidence type="ECO:0000313" key="2">
    <source>
        <dbReference type="Proteomes" id="UP000053144"/>
    </source>
</evidence>
<reference evidence="2" key="1">
    <citation type="journal article" date="2015" name="Proc. Natl. Acad. Sci. U.S.A.">
        <title>Genome sequencing of adzuki bean (Vigna angularis) provides insight into high starch and low fat accumulation and domestication.</title>
        <authorList>
            <person name="Yang K."/>
            <person name="Tian Z."/>
            <person name="Chen C."/>
            <person name="Luo L."/>
            <person name="Zhao B."/>
            <person name="Wang Z."/>
            <person name="Yu L."/>
            <person name="Li Y."/>
            <person name="Sun Y."/>
            <person name="Li W."/>
            <person name="Chen Y."/>
            <person name="Li Y."/>
            <person name="Zhang Y."/>
            <person name="Ai D."/>
            <person name="Zhao J."/>
            <person name="Shang C."/>
            <person name="Ma Y."/>
            <person name="Wu B."/>
            <person name="Wang M."/>
            <person name="Gao L."/>
            <person name="Sun D."/>
            <person name="Zhang P."/>
            <person name="Guo F."/>
            <person name="Wang W."/>
            <person name="Li Y."/>
            <person name="Wang J."/>
            <person name="Varshney R.K."/>
            <person name="Wang J."/>
            <person name="Ling H.Q."/>
            <person name="Wan P."/>
        </authorList>
    </citation>
    <scope>NUCLEOTIDE SEQUENCE</scope>
    <source>
        <strain evidence="2">cv. Jingnong 6</strain>
    </source>
</reference>
<sequence>MFLRWIARLLEHICRGGYRWAVGATTVGEDSHAGGVPMMMIVVLKMLQVMLC</sequence>
<proteinExistence type="predicted"/>